<dbReference type="AlphaFoldDB" id="A0A919PAU2"/>
<keyword evidence="1" id="KW-0812">Transmembrane</keyword>
<gene>
    <name evidence="2" type="ORF">Cpa01nite_16390</name>
</gene>
<dbReference type="EMBL" id="BONO01000010">
    <property type="protein sequence ID" value="GIG36258.1"/>
    <property type="molecule type" value="Genomic_DNA"/>
</dbReference>
<evidence type="ECO:0000256" key="1">
    <source>
        <dbReference type="SAM" id="Phobius"/>
    </source>
</evidence>
<sequence length="165" mass="17137">MTPARPGRRAARAWPWAVGSAAITLAALVGWGVLVLRGGPAPRLDALEREPVLEAPVPATPLGTATRESEWGLGFGPDVAAYVAAVSEVDLAPQEALDAWFSAYGDRYGSPYDNGAEVAPLIWRADDRIVTVHASEKIESAIAGEQLPAPTPGATVVTVTVSGAE</sequence>
<keyword evidence="3" id="KW-1185">Reference proteome</keyword>
<accession>A0A919PAU2</accession>
<reference evidence="2" key="1">
    <citation type="submission" date="2021-01" db="EMBL/GenBank/DDBJ databases">
        <title>Whole genome shotgun sequence of Cellulomonas pakistanensis NBRC 110800.</title>
        <authorList>
            <person name="Komaki H."/>
            <person name="Tamura T."/>
        </authorList>
    </citation>
    <scope>NUCLEOTIDE SEQUENCE</scope>
    <source>
        <strain evidence="2">NBRC 110800</strain>
    </source>
</reference>
<comment type="caution">
    <text evidence="2">The sequence shown here is derived from an EMBL/GenBank/DDBJ whole genome shotgun (WGS) entry which is preliminary data.</text>
</comment>
<feature type="transmembrane region" description="Helical" evidence="1">
    <location>
        <begin position="13"/>
        <end position="36"/>
    </location>
</feature>
<proteinExistence type="predicted"/>
<evidence type="ECO:0000313" key="3">
    <source>
        <dbReference type="Proteomes" id="UP000642125"/>
    </source>
</evidence>
<name>A0A919PAU2_9CELL</name>
<keyword evidence="1" id="KW-1133">Transmembrane helix</keyword>
<organism evidence="2 3">
    <name type="scientific">Cellulomonas pakistanensis</name>
    <dbReference type="NCBI Taxonomy" id="992287"/>
    <lineage>
        <taxon>Bacteria</taxon>
        <taxon>Bacillati</taxon>
        <taxon>Actinomycetota</taxon>
        <taxon>Actinomycetes</taxon>
        <taxon>Micrococcales</taxon>
        <taxon>Cellulomonadaceae</taxon>
        <taxon>Cellulomonas</taxon>
    </lineage>
</organism>
<dbReference type="Proteomes" id="UP000642125">
    <property type="component" value="Unassembled WGS sequence"/>
</dbReference>
<protein>
    <submittedName>
        <fullName evidence="2">Uncharacterized protein</fullName>
    </submittedName>
</protein>
<keyword evidence="1" id="KW-0472">Membrane</keyword>
<evidence type="ECO:0000313" key="2">
    <source>
        <dbReference type="EMBL" id="GIG36258.1"/>
    </source>
</evidence>